<comment type="similarity">
    <text evidence="2 5">Belongs to the CDP-alcohol phosphatidyltransferase class-I family.</text>
</comment>
<gene>
    <name evidence="8" type="primary">20195560</name>
    <name evidence="7" type="ORF">HELRODRAFT_115001</name>
</gene>
<feature type="transmembrane region" description="Helical" evidence="6">
    <location>
        <begin position="158"/>
        <end position="174"/>
    </location>
</feature>
<dbReference type="EMBL" id="AMQM01007035">
    <property type="status" value="NOT_ANNOTATED_CDS"/>
    <property type="molecule type" value="Genomic_DNA"/>
</dbReference>
<dbReference type="Pfam" id="PF01066">
    <property type="entry name" value="CDP-OH_P_transf"/>
    <property type="match status" value="1"/>
</dbReference>
<feature type="transmembrane region" description="Helical" evidence="6">
    <location>
        <begin position="82"/>
        <end position="102"/>
    </location>
</feature>
<dbReference type="EnsemblMetazoa" id="HelroT115001">
    <property type="protein sequence ID" value="HelroP115001"/>
    <property type="gene ID" value="HelroG115001"/>
</dbReference>
<dbReference type="GO" id="GO:0004307">
    <property type="term" value="F:ethanolaminephosphotransferase activity"/>
    <property type="evidence" value="ECO:0000318"/>
    <property type="project" value="GO_Central"/>
</dbReference>
<feature type="transmembrane region" description="Helical" evidence="6">
    <location>
        <begin position="186"/>
        <end position="206"/>
    </location>
</feature>
<feature type="transmembrane region" description="Helical" evidence="6">
    <location>
        <begin position="358"/>
        <end position="377"/>
    </location>
</feature>
<dbReference type="PIRSF" id="PIRSF015665">
    <property type="entry name" value="CHOPT"/>
    <property type="match status" value="1"/>
</dbReference>
<keyword evidence="6" id="KW-1133">Transmembrane helix</keyword>
<reference evidence="8" key="3">
    <citation type="submission" date="2015-06" db="UniProtKB">
        <authorList>
            <consortium name="EnsemblMetazoa"/>
        </authorList>
    </citation>
    <scope>IDENTIFICATION</scope>
</reference>
<dbReference type="InterPro" id="IPR014472">
    <property type="entry name" value="CHOPT"/>
</dbReference>
<dbReference type="GeneID" id="20195560"/>
<feature type="transmembrane region" description="Helical" evidence="6">
    <location>
        <begin position="325"/>
        <end position="352"/>
    </location>
</feature>
<keyword evidence="6" id="KW-0812">Transmembrane</keyword>
<evidence type="ECO:0000256" key="1">
    <source>
        <dbReference type="ARBA" id="ARBA00004370"/>
    </source>
</evidence>
<dbReference type="EMBL" id="KB097552">
    <property type="protein sequence ID" value="ESN95058.1"/>
    <property type="molecule type" value="Genomic_DNA"/>
</dbReference>
<keyword evidence="9" id="KW-1185">Reference proteome</keyword>
<accession>T1EG58</accession>
<dbReference type="eggNOG" id="KOG2877">
    <property type="taxonomic scope" value="Eukaryota"/>
</dbReference>
<evidence type="ECO:0000313" key="8">
    <source>
        <dbReference type="EnsemblMetazoa" id="HelroP115001"/>
    </source>
</evidence>
<dbReference type="InterPro" id="IPR000462">
    <property type="entry name" value="CDP-OH_P_trans"/>
</dbReference>
<dbReference type="HOGENOM" id="CLU_035066_2_0_1"/>
<evidence type="ECO:0000256" key="4">
    <source>
        <dbReference type="ARBA" id="ARBA00023136"/>
    </source>
</evidence>
<sequence>MEFKYLSKNVLLGFDNYKYSSVDTSPVSIYIMHPFWNWLVKFYPMWLAPNVLTFSGFMLLVITLLLFTIFDYNYEASNDLQLAYPPIPDFIFLVAGFSFFWAHQLDGTDGKQARRTGSSNPLGELMDHGLDSLASVIMPLCLYSIIGCGDSQLPPIRLYYVLLSIAIMFFFTHWEKYNTGVLYLPWGYDISQLGMTLIFFLTYLWGTKVWKVEIWEGGCTAGHVFECMVHFSVWGMGIPMCLYNIYLSYRNKTGKMLSMYESLRPLTPMVLQCILFTYWIHASHCHIFNMHTRIFMLTFGAVYSNITCRCIVNGMSNTRAECFNMLLLPALTINIVLHSMTSSAVAPITLVYLELFMLLSYFLLASAVHLHYGIYVVKELAHHYNINVFTIKQQSTTKNKDNNIANKR</sequence>
<dbReference type="OrthoDB" id="196717at2759"/>
<feature type="transmembrane region" description="Helical" evidence="6">
    <location>
        <begin position="46"/>
        <end position="70"/>
    </location>
</feature>
<dbReference type="STRING" id="6412.T1EG58"/>
<name>T1EG58_HELRO</name>
<dbReference type="Gene3D" id="1.20.120.1760">
    <property type="match status" value="1"/>
</dbReference>
<dbReference type="PROSITE" id="PS00379">
    <property type="entry name" value="CDP_ALCOHOL_P_TRANSF"/>
    <property type="match status" value="1"/>
</dbReference>
<evidence type="ECO:0000256" key="5">
    <source>
        <dbReference type="RuleBase" id="RU003750"/>
    </source>
</evidence>
<dbReference type="OMA" id="RMYFILW"/>
<dbReference type="AlphaFoldDB" id="T1EG58"/>
<dbReference type="InterPro" id="IPR043130">
    <property type="entry name" value="CDP-OH_PTrfase_TM_dom"/>
</dbReference>
<keyword evidence="4 6" id="KW-0472">Membrane</keyword>
<protein>
    <recommendedName>
        <fullName evidence="10">Selenoprotein I</fullName>
    </recommendedName>
</protein>
<dbReference type="InterPro" id="IPR048254">
    <property type="entry name" value="CDP_ALCOHOL_P_TRANSF_CS"/>
</dbReference>
<dbReference type="KEGG" id="hro:HELRODRAFT_115001"/>
<organism evidence="8 9">
    <name type="scientific">Helobdella robusta</name>
    <name type="common">Californian leech</name>
    <dbReference type="NCBI Taxonomy" id="6412"/>
    <lineage>
        <taxon>Eukaryota</taxon>
        <taxon>Metazoa</taxon>
        <taxon>Spiralia</taxon>
        <taxon>Lophotrochozoa</taxon>
        <taxon>Annelida</taxon>
        <taxon>Clitellata</taxon>
        <taxon>Hirudinea</taxon>
        <taxon>Rhynchobdellida</taxon>
        <taxon>Glossiphoniidae</taxon>
        <taxon>Helobdella</taxon>
    </lineage>
</organism>
<evidence type="ECO:0000313" key="7">
    <source>
        <dbReference type="EMBL" id="ESN95058.1"/>
    </source>
</evidence>
<dbReference type="InParanoid" id="T1EG58"/>
<comment type="subcellular location">
    <subcellularLocation>
        <location evidence="1">Membrane</location>
    </subcellularLocation>
</comment>
<dbReference type="GO" id="GO:0005789">
    <property type="term" value="C:endoplasmic reticulum membrane"/>
    <property type="evidence" value="ECO:0000318"/>
    <property type="project" value="GO_Central"/>
</dbReference>
<dbReference type="PANTHER" id="PTHR10414:SF71">
    <property type="entry name" value="FI05338P"/>
    <property type="match status" value="1"/>
</dbReference>
<dbReference type="FunFam" id="1.20.120.1760:FF:000016">
    <property type="entry name" value="ethanolaminephosphotransferase 1"/>
    <property type="match status" value="1"/>
</dbReference>
<keyword evidence="3 5" id="KW-0808">Transferase</keyword>
<feature type="transmembrane region" description="Helical" evidence="6">
    <location>
        <begin position="269"/>
        <end position="288"/>
    </location>
</feature>
<reference evidence="9" key="1">
    <citation type="submission" date="2012-12" db="EMBL/GenBank/DDBJ databases">
        <authorList>
            <person name="Hellsten U."/>
            <person name="Grimwood J."/>
            <person name="Chapman J.A."/>
            <person name="Shapiro H."/>
            <person name="Aerts A."/>
            <person name="Otillar R.P."/>
            <person name="Terry A.Y."/>
            <person name="Boore J.L."/>
            <person name="Simakov O."/>
            <person name="Marletaz F."/>
            <person name="Cho S.-J."/>
            <person name="Edsinger-Gonzales E."/>
            <person name="Havlak P."/>
            <person name="Kuo D.-H."/>
            <person name="Larsson T."/>
            <person name="Lv J."/>
            <person name="Arendt D."/>
            <person name="Savage R."/>
            <person name="Osoegawa K."/>
            <person name="de Jong P."/>
            <person name="Lindberg D.R."/>
            <person name="Seaver E.C."/>
            <person name="Weisblat D.A."/>
            <person name="Putnam N.H."/>
            <person name="Grigoriev I.V."/>
            <person name="Rokhsar D.S."/>
        </authorList>
    </citation>
    <scope>NUCLEOTIDE SEQUENCE</scope>
</reference>
<dbReference type="PANTHER" id="PTHR10414">
    <property type="entry name" value="ETHANOLAMINEPHOSPHOTRANSFERASE"/>
    <property type="match status" value="1"/>
</dbReference>
<dbReference type="GO" id="GO:0006646">
    <property type="term" value="P:phosphatidylethanolamine biosynthetic process"/>
    <property type="evidence" value="ECO:0000318"/>
    <property type="project" value="GO_Central"/>
</dbReference>
<dbReference type="FunCoup" id="T1EG58">
    <property type="interactions" value="1355"/>
</dbReference>
<feature type="transmembrane region" description="Helical" evidence="6">
    <location>
        <begin position="128"/>
        <end position="146"/>
    </location>
</feature>
<evidence type="ECO:0000313" key="9">
    <source>
        <dbReference type="Proteomes" id="UP000015101"/>
    </source>
</evidence>
<evidence type="ECO:0000256" key="6">
    <source>
        <dbReference type="SAM" id="Phobius"/>
    </source>
</evidence>
<reference evidence="7 9" key="2">
    <citation type="journal article" date="2013" name="Nature">
        <title>Insights into bilaterian evolution from three spiralian genomes.</title>
        <authorList>
            <person name="Simakov O."/>
            <person name="Marletaz F."/>
            <person name="Cho S.J."/>
            <person name="Edsinger-Gonzales E."/>
            <person name="Havlak P."/>
            <person name="Hellsten U."/>
            <person name="Kuo D.H."/>
            <person name="Larsson T."/>
            <person name="Lv J."/>
            <person name="Arendt D."/>
            <person name="Savage R."/>
            <person name="Osoegawa K."/>
            <person name="de Jong P."/>
            <person name="Grimwood J."/>
            <person name="Chapman J.A."/>
            <person name="Shapiro H."/>
            <person name="Aerts A."/>
            <person name="Otillar R.P."/>
            <person name="Terry A.Y."/>
            <person name="Boore J.L."/>
            <person name="Grigoriev I.V."/>
            <person name="Lindberg D.R."/>
            <person name="Seaver E.C."/>
            <person name="Weisblat D.A."/>
            <person name="Putnam N.H."/>
            <person name="Rokhsar D.S."/>
        </authorList>
    </citation>
    <scope>NUCLEOTIDE SEQUENCE</scope>
</reference>
<evidence type="ECO:0000256" key="2">
    <source>
        <dbReference type="ARBA" id="ARBA00010441"/>
    </source>
</evidence>
<dbReference type="GO" id="GO:0005794">
    <property type="term" value="C:Golgi apparatus"/>
    <property type="evidence" value="ECO:0000318"/>
    <property type="project" value="GO_Central"/>
</dbReference>
<evidence type="ECO:0000256" key="3">
    <source>
        <dbReference type="ARBA" id="ARBA00022679"/>
    </source>
</evidence>
<dbReference type="CTD" id="20195560"/>
<dbReference type="Proteomes" id="UP000015101">
    <property type="component" value="Unassembled WGS sequence"/>
</dbReference>
<dbReference type="RefSeq" id="XP_009026944.1">
    <property type="nucleotide sequence ID" value="XM_009028696.1"/>
</dbReference>
<feature type="transmembrane region" description="Helical" evidence="6">
    <location>
        <begin position="227"/>
        <end position="249"/>
    </location>
</feature>
<proteinExistence type="inferred from homology"/>
<evidence type="ECO:0008006" key="10">
    <source>
        <dbReference type="Google" id="ProtNLM"/>
    </source>
</evidence>